<dbReference type="GO" id="GO:0005762">
    <property type="term" value="C:mitochondrial large ribosomal subunit"/>
    <property type="evidence" value="ECO:0007669"/>
    <property type="project" value="TreeGrafter"/>
</dbReference>
<dbReference type="PANTHER" id="PTHR13501">
    <property type="entry name" value="CHLOROPLAST 50S RIBOSOMAL PROTEIN L22-RELATED"/>
    <property type="match status" value="1"/>
</dbReference>
<comment type="caution">
    <text evidence="5">The sequence shown here is derived from an EMBL/GenBank/DDBJ whole genome shotgun (WGS) entry which is preliminary data.</text>
</comment>
<evidence type="ECO:0000256" key="2">
    <source>
        <dbReference type="ARBA" id="ARBA00022980"/>
    </source>
</evidence>
<accession>A0A9P6G2V5</accession>
<evidence type="ECO:0000256" key="4">
    <source>
        <dbReference type="RuleBase" id="RU004005"/>
    </source>
</evidence>
<dbReference type="InterPro" id="IPR036394">
    <property type="entry name" value="Ribosomal_uL22_sf"/>
</dbReference>
<sequence length="232" mass="26291">MFNSFKSALRTHQRPVTAALNSLGNQFTAPRGFHAVTARLADQKLSIQPVKAEWGASSLFEDVAARVEETPVAQGGKAAPKEYQFSTATFKTSTKKLRLLANQIKGLDIQNAINQMEFSEKRPSKRVMNTLAFARTNASTQAKYGMDPSKLYVDRAWVGKGDYHRRIKVHARGKYGVMHHPAAHLKFTLKERQPEAEGTTRRKIRGWKVTKKVWTPLVENKPIYNPSHLYNW</sequence>
<dbReference type="SUPFAM" id="SSF54843">
    <property type="entry name" value="Ribosomal protein L22"/>
    <property type="match status" value="1"/>
</dbReference>
<protein>
    <recommendedName>
        <fullName evidence="7">50S ribosomal protein L22</fullName>
    </recommendedName>
</protein>
<dbReference type="InterPro" id="IPR001063">
    <property type="entry name" value="Ribosomal_uL22"/>
</dbReference>
<dbReference type="Pfam" id="PF00237">
    <property type="entry name" value="Ribosomal_L22"/>
    <property type="match status" value="1"/>
</dbReference>
<evidence type="ECO:0000256" key="1">
    <source>
        <dbReference type="ARBA" id="ARBA00009451"/>
    </source>
</evidence>
<keyword evidence="6" id="KW-1185">Reference proteome</keyword>
<organism evidence="5 6">
    <name type="scientific">Lunasporangiospora selenospora</name>
    <dbReference type="NCBI Taxonomy" id="979761"/>
    <lineage>
        <taxon>Eukaryota</taxon>
        <taxon>Fungi</taxon>
        <taxon>Fungi incertae sedis</taxon>
        <taxon>Mucoromycota</taxon>
        <taxon>Mortierellomycotina</taxon>
        <taxon>Mortierellomycetes</taxon>
        <taxon>Mortierellales</taxon>
        <taxon>Mortierellaceae</taxon>
        <taxon>Lunasporangiospora</taxon>
    </lineage>
</organism>
<dbReference type="GO" id="GO:0006412">
    <property type="term" value="P:translation"/>
    <property type="evidence" value="ECO:0007669"/>
    <property type="project" value="InterPro"/>
</dbReference>
<gene>
    <name evidence="5" type="ORF">BGW38_010306</name>
</gene>
<evidence type="ECO:0000313" key="5">
    <source>
        <dbReference type="EMBL" id="KAF9586034.1"/>
    </source>
</evidence>
<evidence type="ECO:0000256" key="3">
    <source>
        <dbReference type="ARBA" id="ARBA00023274"/>
    </source>
</evidence>
<dbReference type="Proteomes" id="UP000780801">
    <property type="component" value="Unassembled WGS sequence"/>
</dbReference>
<name>A0A9P6G2V5_9FUNG</name>
<dbReference type="OrthoDB" id="416470at2759"/>
<reference evidence="5" key="1">
    <citation type="journal article" date="2020" name="Fungal Divers.">
        <title>Resolving the Mortierellaceae phylogeny through synthesis of multi-gene phylogenetics and phylogenomics.</title>
        <authorList>
            <person name="Vandepol N."/>
            <person name="Liber J."/>
            <person name="Desiro A."/>
            <person name="Na H."/>
            <person name="Kennedy M."/>
            <person name="Barry K."/>
            <person name="Grigoriev I.V."/>
            <person name="Miller A.N."/>
            <person name="O'Donnell K."/>
            <person name="Stajich J.E."/>
            <person name="Bonito G."/>
        </authorList>
    </citation>
    <scope>NUCLEOTIDE SEQUENCE</scope>
    <source>
        <strain evidence="5">KOD1015</strain>
    </source>
</reference>
<keyword evidence="2 4" id="KW-0689">Ribosomal protein</keyword>
<dbReference type="AlphaFoldDB" id="A0A9P6G2V5"/>
<comment type="similarity">
    <text evidence="1 4">Belongs to the universal ribosomal protein uL22 family.</text>
</comment>
<evidence type="ECO:0000313" key="6">
    <source>
        <dbReference type="Proteomes" id="UP000780801"/>
    </source>
</evidence>
<dbReference type="GO" id="GO:0003735">
    <property type="term" value="F:structural constituent of ribosome"/>
    <property type="evidence" value="ECO:0007669"/>
    <property type="project" value="InterPro"/>
</dbReference>
<dbReference type="Gene3D" id="3.90.470.10">
    <property type="entry name" value="Ribosomal protein L22/L17"/>
    <property type="match status" value="1"/>
</dbReference>
<dbReference type="PANTHER" id="PTHR13501:SF8">
    <property type="entry name" value="LARGE RIBOSOMAL SUBUNIT PROTEIN UL22M"/>
    <property type="match status" value="1"/>
</dbReference>
<dbReference type="EMBL" id="JAABOA010000082">
    <property type="protein sequence ID" value="KAF9586034.1"/>
    <property type="molecule type" value="Genomic_DNA"/>
</dbReference>
<dbReference type="CDD" id="cd00336">
    <property type="entry name" value="Ribosomal_L22"/>
    <property type="match status" value="1"/>
</dbReference>
<proteinExistence type="inferred from homology"/>
<dbReference type="InterPro" id="IPR047867">
    <property type="entry name" value="Ribosomal_uL22_bac/org-type"/>
</dbReference>
<keyword evidence="3 4" id="KW-0687">Ribonucleoprotein</keyword>
<evidence type="ECO:0008006" key="7">
    <source>
        <dbReference type="Google" id="ProtNLM"/>
    </source>
</evidence>